<organism evidence="2 3">
    <name type="scientific">Candidatus Falkowbacteria bacterium CG1_02_41_21</name>
    <dbReference type="NCBI Taxonomy" id="1805147"/>
    <lineage>
        <taxon>Bacteria</taxon>
        <taxon>Candidatus Falkowiibacteriota</taxon>
    </lineage>
</organism>
<protein>
    <recommendedName>
        <fullName evidence="4">DUF2304 domain-containing protein</fullName>
    </recommendedName>
</protein>
<dbReference type="Pfam" id="PF10066">
    <property type="entry name" value="DUF2304"/>
    <property type="match status" value="1"/>
</dbReference>
<keyword evidence="1" id="KW-1133">Transmembrane helix</keyword>
<feature type="transmembrane region" description="Helical" evidence="1">
    <location>
        <begin position="32"/>
        <end position="49"/>
    </location>
</feature>
<dbReference type="InterPro" id="IPR019277">
    <property type="entry name" value="DUF2304"/>
</dbReference>
<dbReference type="AlphaFoldDB" id="A0A1J4TC72"/>
<sequence>MFQQAFALLIIVFFLTRLVKQRQTNQITRNEGILWLIFWLLAALAIIFIKTIDQVVAALGFSGSGINFLLYIAIMILFYFIFKMRLKIVKIEKEITNITRTVALKPEKK</sequence>
<accession>A0A1J4TC72</accession>
<comment type="caution">
    <text evidence="2">The sequence shown here is derived from an EMBL/GenBank/DDBJ whole genome shotgun (WGS) entry which is preliminary data.</text>
</comment>
<dbReference type="Proteomes" id="UP000182860">
    <property type="component" value="Unassembled WGS sequence"/>
</dbReference>
<proteinExistence type="predicted"/>
<evidence type="ECO:0000313" key="2">
    <source>
        <dbReference type="EMBL" id="OIO08078.1"/>
    </source>
</evidence>
<dbReference type="EMBL" id="MNUV01000016">
    <property type="protein sequence ID" value="OIO08078.1"/>
    <property type="molecule type" value="Genomic_DNA"/>
</dbReference>
<feature type="transmembrane region" description="Helical" evidence="1">
    <location>
        <begin position="55"/>
        <end position="82"/>
    </location>
</feature>
<evidence type="ECO:0000313" key="3">
    <source>
        <dbReference type="Proteomes" id="UP000182860"/>
    </source>
</evidence>
<evidence type="ECO:0008006" key="4">
    <source>
        <dbReference type="Google" id="ProtNLM"/>
    </source>
</evidence>
<reference evidence="2 3" key="1">
    <citation type="journal article" date="2016" name="Environ. Microbiol.">
        <title>Genomic resolution of a cold subsurface aquifer community provides metabolic insights for novel microbes adapted to high CO concentrations.</title>
        <authorList>
            <person name="Probst A.J."/>
            <person name="Castelle C.J."/>
            <person name="Singh A."/>
            <person name="Brown C.T."/>
            <person name="Anantharaman K."/>
            <person name="Sharon I."/>
            <person name="Hug L.A."/>
            <person name="Burstein D."/>
            <person name="Emerson J.B."/>
            <person name="Thomas B.C."/>
            <person name="Banfield J.F."/>
        </authorList>
    </citation>
    <scope>NUCLEOTIDE SEQUENCE [LARGE SCALE GENOMIC DNA]</scope>
    <source>
        <strain evidence="2">CG1_02_41_21</strain>
    </source>
</reference>
<gene>
    <name evidence="2" type="ORF">AUJ35_00915</name>
</gene>
<feature type="transmembrane region" description="Helical" evidence="1">
    <location>
        <begin position="5"/>
        <end position="20"/>
    </location>
</feature>
<evidence type="ECO:0000256" key="1">
    <source>
        <dbReference type="SAM" id="Phobius"/>
    </source>
</evidence>
<name>A0A1J4TC72_9BACT</name>
<keyword evidence="1" id="KW-0472">Membrane</keyword>
<keyword evidence="1" id="KW-0812">Transmembrane</keyword>